<dbReference type="InterPro" id="IPR039315">
    <property type="entry name" value="CheW"/>
</dbReference>
<dbReference type="GO" id="GO:0006935">
    <property type="term" value="P:chemotaxis"/>
    <property type="evidence" value="ECO:0007669"/>
    <property type="project" value="InterPro"/>
</dbReference>
<proteinExistence type="predicted"/>
<dbReference type="STRING" id="288004.AL038_10095"/>
<dbReference type="Pfam" id="PF01584">
    <property type="entry name" value="CheW"/>
    <property type="match status" value="1"/>
</dbReference>
<gene>
    <name evidence="2" type="ORF">BLE401_14185</name>
</gene>
<dbReference type="AlphaFoldDB" id="A0A2N9YGV5"/>
<sequence length="195" mass="21791">MVKRYKTSWHHLKVIFKRETAMKTTWLPPSEALNRPLTRQQETTQITGQLEVLRRLGFHVGNIGLLIAQNATSELIEVSSICPIPNTASWLLGLINLRGNLVPIFDLNLLLGLENRVSKKNMLLILGRGETAGAIILDKLPQHVTFVNSDKLDSLPPLPAVLKPFATNGYEKNGEVWFNFDHQGFFESLAGRVAA</sequence>
<dbReference type="Gene3D" id="2.30.30.40">
    <property type="entry name" value="SH3 Domains"/>
    <property type="match status" value="1"/>
</dbReference>
<evidence type="ECO:0000259" key="1">
    <source>
        <dbReference type="PROSITE" id="PS50851"/>
    </source>
</evidence>
<dbReference type="PROSITE" id="PS50851">
    <property type="entry name" value="CHEW"/>
    <property type="match status" value="1"/>
</dbReference>
<dbReference type="SMART" id="SM00260">
    <property type="entry name" value="CheW"/>
    <property type="match status" value="1"/>
</dbReference>
<dbReference type="InterPro" id="IPR002545">
    <property type="entry name" value="CheW-lke_dom"/>
</dbReference>
<dbReference type="GO" id="GO:0005829">
    <property type="term" value="C:cytosol"/>
    <property type="evidence" value="ECO:0007669"/>
    <property type="project" value="TreeGrafter"/>
</dbReference>
<dbReference type="EMBL" id="CP018889">
    <property type="protein sequence ID" value="AUI69724.2"/>
    <property type="molecule type" value="Genomic_DNA"/>
</dbReference>
<keyword evidence="3" id="KW-1185">Reference proteome</keyword>
<feature type="domain" description="CheW-like" evidence="1">
    <location>
        <begin position="52"/>
        <end position="191"/>
    </location>
</feature>
<dbReference type="Gene3D" id="2.40.50.180">
    <property type="entry name" value="CheA-289, Domain 4"/>
    <property type="match status" value="1"/>
</dbReference>
<name>A0A2N9YGV5_9GAMM</name>
<accession>A0A2N9YGV5</accession>
<evidence type="ECO:0000313" key="3">
    <source>
        <dbReference type="Proteomes" id="UP000234271"/>
    </source>
</evidence>
<reference evidence="3" key="1">
    <citation type="submission" date="2016-12" db="EMBL/GenBank/DDBJ databases">
        <title>Complete Genome Sequence of Beggiatoa leptomitiformis D-401.</title>
        <authorList>
            <person name="Fomenkov A."/>
            <person name="Vincze T."/>
            <person name="Grabovich M."/>
            <person name="Anton B.P."/>
            <person name="Dubinina G."/>
            <person name="Orlova M."/>
            <person name="Belousova E."/>
            <person name="Roberts R.J."/>
        </authorList>
    </citation>
    <scope>NUCLEOTIDE SEQUENCE [LARGE SCALE GENOMIC DNA]</scope>
    <source>
        <strain evidence="3">D-401</strain>
    </source>
</reference>
<dbReference type="SUPFAM" id="SSF50341">
    <property type="entry name" value="CheW-like"/>
    <property type="match status" value="1"/>
</dbReference>
<protein>
    <recommendedName>
        <fullName evidence="1">CheW-like domain-containing protein</fullName>
    </recommendedName>
</protein>
<dbReference type="GO" id="GO:0007165">
    <property type="term" value="P:signal transduction"/>
    <property type="evidence" value="ECO:0007669"/>
    <property type="project" value="InterPro"/>
</dbReference>
<evidence type="ECO:0000313" key="2">
    <source>
        <dbReference type="EMBL" id="AUI69724.2"/>
    </source>
</evidence>
<organism evidence="2 3">
    <name type="scientific">Beggiatoa leptomitoformis</name>
    <dbReference type="NCBI Taxonomy" id="288004"/>
    <lineage>
        <taxon>Bacteria</taxon>
        <taxon>Pseudomonadati</taxon>
        <taxon>Pseudomonadota</taxon>
        <taxon>Gammaproteobacteria</taxon>
        <taxon>Thiotrichales</taxon>
        <taxon>Thiotrichaceae</taxon>
        <taxon>Beggiatoa</taxon>
    </lineage>
</organism>
<dbReference type="PANTHER" id="PTHR22617:SF23">
    <property type="entry name" value="CHEMOTAXIS PROTEIN CHEW"/>
    <property type="match status" value="1"/>
</dbReference>
<dbReference type="Proteomes" id="UP000234271">
    <property type="component" value="Chromosome"/>
</dbReference>
<dbReference type="InterPro" id="IPR036061">
    <property type="entry name" value="CheW-like_dom_sf"/>
</dbReference>
<dbReference type="PANTHER" id="PTHR22617">
    <property type="entry name" value="CHEMOTAXIS SENSOR HISTIDINE KINASE-RELATED"/>
    <property type="match status" value="1"/>
</dbReference>